<protein>
    <submittedName>
        <fullName evidence="2">Uncharacterized protein</fullName>
    </submittedName>
</protein>
<proteinExistence type="predicted"/>
<keyword evidence="3" id="KW-1185">Reference proteome</keyword>
<accession>A0AAW2FI86</accession>
<evidence type="ECO:0000313" key="3">
    <source>
        <dbReference type="Proteomes" id="UP001430953"/>
    </source>
</evidence>
<feature type="compositionally biased region" description="Basic and acidic residues" evidence="1">
    <location>
        <begin position="18"/>
        <end position="28"/>
    </location>
</feature>
<dbReference type="EMBL" id="JADYXP020000010">
    <property type="protein sequence ID" value="KAL0115671.1"/>
    <property type="molecule type" value="Genomic_DNA"/>
</dbReference>
<evidence type="ECO:0000256" key="1">
    <source>
        <dbReference type="SAM" id="MobiDB-lite"/>
    </source>
</evidence>
<dbReference type="AlphaFoldDB" id="A0AAW2FI86"/>
<evidence type="ECO:0000313" key="2">
    <source>
        <dbReference type="EMBL" id="KAL0115671.1"/>
    </source>
</evidence>
<sequence length="97" mass="10498">MVSAPACLTSEGSYEGSGAREKSIAASRKENKSTALSKKVLDEFGGTRILAIYLKLGTAVRYTNFVSVMLDANHCCKPKHQILHDLKTNESGPQTIL</sequence>
<name>A0AAW2FI86_9HYME</name>
<comment type="caution">
    <text evidence="2">The sequence shown here is derived from an EMBL/GenBank/DDBJ whole genome shotgun (WGS) entry which is preliminary data.</text>
</comment>
<feature type="region of interest" description="Disordered" evidence="1">
    <location>
        <begin position="1"/>
        <end position="28"/>
    </location>
</feature>
<organism evidence="2 3">
    <name type="scientific">Cardiocondyla obscurior</name>
    <dbReference type="NCBI Taxonomy" id="286306"/>
    <lineage>
        <taxon>Eukaryota</taxon>
        <taxon>Metazoa</taxon>
        <taxon>Ecdysozoa</taxon>
        <taxon>Arthropoda</taxon>
        <taxon>Hexapoda</taxon>
        <taxon>Insecta</taxon>
        <taxon>Pterygota</taxon>
        <taxon>Neoptera</taxon>
        <taxon>Endopterygota</taxon>
        <taxon>Hymenoptera</taxon>
        <taxon>Apocrita</taxon>
        <taxon>Aculeata</taxon>
        <taxon>Formicoidea</taxon>
        <taxon>Formicidae</taxon>
        <taxon>Myrmicinae</taxon>
        <taxon>Cardiocondyla</taxon>
    </lineage>
</organism>
<reference evidence="2 3" key="1">
    <citation type="submission" date="2023-03" db="EMBL/GenBank/DDBJ databases">
        <title>High recombination rates correlate with genetic variation in Cardiocondyla obscurior ants.</title>
        <authorList>
            <person name="Errbii M."/>
        </authorList>
    </citation>
    <scope>NUCLEOTIDE SEQUENCE [LARGE SCALE GENOMIC DNA]</scope>
    <source>
        <strain evidence="2">Alpha-2009</strain>
        <tissue evidence="2">Whole body</tissue>
    </source>
</reference>
<dbReference type="Proteomes" id="UP001430953">
    <property type="component" value="Unassembled WGS sequence"/>
</dbReference>
<gene>
    <name evidence="2" type="ORF">PUN28_010890</name>
</gene>